<gene>
    <name evidence="6" type="ORF">GCM10020369_09250</name>
</gene>
<dbReference type="SUPFAM" id="SSF56425">
    <property type="entry name" value="Succinate dehydrogenase/fumarate reductase flavoprotein, catalytic domain"/>
    <property type="match status" value="1"/>
</dbReference>
<feature type="domain" description="FAD-dependent oxidoreductase 2 FAD-binding" evidence="5">
    <location>
        <begin position="13"/>
        <end position="498"/>
    </location>
</feature>
<proteinExistence type="predicted"/>
<evidence type="ECO:0000256" key="1">
    <source>
        <dbReference type="ARBA" id="ARBA00001974"/>
    </source>
</evidence>
<keyword evidence="2" id="KW-0285">Flavoprotein</keyword>
<dbReference type="InterPro" id="IPR003953">
    <property type="entry name" value="FAD-dep_OxRdtase_2_FAD-bd"/>
</dbReference>
<sequence length="518" mass="54506">MSPARNFSVETADVVVVGSGGAALTAAYTAAATGLRTIVVEKTEYFGGTSAYSGAGIWLPGNPAQQRAGVPDSVELGLEYFRAVVGDRTSAALQEAYLSTGPELIEFLEKDPALVFDYGPFPDYFEAPGRVENGRDIFPRALRAAELGERLADLRPTISIDQHGLSEDRSTLIGGQALIGRLLLALDATGSATLYSRTPMTSLVVEDGRVIGIDVDGPEGPRRIRAERGVVLAAGGYECDDDLRREHHALPSGQWTSAAPGSNTGDALAAIQAVGGAVDLLDEAWWCPATLFPNGRAEFTLGFRGGILVNGAGERFANESLPYDRMGHELRRGQATGVPHVPCWLVFDARFDAMPGISQPAPDREAFTAAGLWRTADSLAELATRIGVPADALQRTVERFNGFAASGVDEDYHRGEDAYDLFFADGTGPNPCLVPIDRGPYSAIQIVLGDLGTKGGARIDPDARVLDEAGAPIPGLYATGNSAASVAGHVYPGPGTPLGSGMVFGYRAARHAAHGGRQ</sequence>
<dbReference type="Pfam" id="PF00890">
    <property type="entry name" value="FAD_binding_2"/>
    <property type="match status" value="1"/>
</dbReference>
<evidence type="ECO:0000256" key="2">
    <source>
        <dbReference type="ARBA" id="ARBA00022630"/>
    </source>
</evidence>
<comment type="cofactor">
    <cofactor evidence="1">
        <name>FAD</name>
        <dbReference type="ChEBI" id="CHEBI:57692"/>
    </cofactor>
</comment>
<dbReference type="InterPro" id="IPR027477">
    <property type="entry name" value="Succ_DH/fumarate_Rdtase_cat_sf"/>
</dbReference>
<comment type="caution">
    <text evidence="6">The sequence shown here is derived from an EMBL/GenBank/DDBJ whole genome shotgun (WGS) entry which is preliminary data.</text>
</comment>
<dbReference type="PRINTS" id="PR00411">
    <property type="entry name" value="PNDRDTASEI"/>
</dbReference>
<dbReference type="Proteomes" id="UP001501676">
    <property type="component" value="Unassembled WGS sequence"/>
</dbReference>
<evidence type="ECO:0000259" key="5">
    <source>
        <dbReference type="Pfam" id="PF00890"/>
    </source>
</evidence>
<reference evidence="7" key="1">
    <citation type="journal article" date="2019" name="Int. J. Syst. Evol. Microbiol.">
        <title>The Global Catalogue of Microorganisms (GCM) 10K type strain sequencing project: providing services to taxonomists for standard genome sequencing and annotation.</title>
        <authorList>
            <consortium name="The Broad Institute Genomics Platform"/>
            <consortium name="The Broad Institute Genome Sequencing Center for Infectious Disease"/>
            <person name="Wu L."/>
            <person name="Ma J."/>
        </authorList>
    </citation>
    <scope>NUCLEOTIDE SEQUENCE [LARGE SCALE GENOMIC DNA]</scope>
    <source>
        <strain evidence="7">JCM 9458</strain>
    </source>
</reference>
<accession>A0ABP6SS37</accession>
<dbReference type="EMBL" id="BAAAYN010000005">
    <property type="protein sequence ID" value="GAA3383425.1"/>
    <property type="molecule type" value="Genomic_DNA"/>
</dbReference>
<keyword evidence="7" id="KW-1185">Reference proteome</keyword>
<evidence type="ECO:0000256" key="3">
    <source>
        <dbReference type="ARBA" id="ARBA00022827"/>
    </source>
</evidence>
<keyword evidence="3" id="KW-0274">FAD</keyword>
<dbReference type="PANTHER" id="PTHR43400">
    <property type="entry name" value="FUMARATE REDUCTASE"/>
    <property type="match status" value="1"/>
</dbReference>
<evidence type="ECO:0000313" key="6">
    <source>
        <dbReference type="EMBL" id="GAA3383425.1"/>
    </source>
</evidence>
<dbReference type="InterPro" id="IPR050315">
    <property type="entry name" value="FAD-oxidoreductase_2"/>
</dbReference>
<dbReference type="RefSeq" id="WP_345726687.1">
    <property type="nucleotide sequence ID" value="NZ_BAAAYN010000005.1"/>
</dbReference>
<protein>
    <submittedName>
        <fullName evidence="6">FAD-binding protein</fullName>
    </submittedName>
</protein>
<dbReference type="SUPFAM" id="SSF51905">
    <property type="entry name" value="FAD/NAD(P)-binding domain"/>
    <property type="match status" value="1"/>
</dbReference>
<dbReference type="Gene3D" id="3.50.50.60">
    <property type="entry name" value="FAD/NAD(P)-binding domain"/>
    <property type="match status" value="1"/>
</dbReference>
<dbReference type="InterPro" id="IPR036188">
    <property type="entry name" value="FAD/NAD-bd_sf"/>
</dbReference>
<dbReference type="PANTHER" id="PTHR43400:SF10">
    <property type="entry name" value="3-OXOSTEROID 1-DEHYDROGENASE"/>
    <property type="match status" value="1"/>
</dbReference>
<dbReference type="Gene3D" id="3.90.700.10">
    <property type="entry name" value="Succinate dehydrogenase/fumarate reductase flavoprotein, catalytic domain"/>
    <property type="match status" value="1"/>
</dbReference>
<name>A0ABP6SS37_9ACTN</name>
<keyword evidence="4" id="KW-0560">Oxidoreductase</keyword>
<evidence type="ECO:0000313" key="7">
    <source>
        <dbReference type="Proteomes" id="UP001501676"/>
    </source>
</evidence>
<evidence type="ECO:0000256" key="4">
    <source>
        <dbReference type="ARBA" id="ARBA00023002"/>
    </source>
</evidence>
<organism evidence="6 7">
    <name type="scientific">Cryptosporangium minutisporangium</name>
    <dbReference type="NCBI Taxonomy" id="113569"/>
    <lineage>
        <taxon>Bacteria</taxon>
        <taxon>Bacillati</taxon>
        <taxon>Actinomycetota</taxon>
        <taxon>Actinomycetes</taxon>
        <taxon>Cryptosporangiales</taxon>
        <taxon>Cryptosporangiaceae</taxon>
        <taxon>Cryptosporangium</taxon>
    </lineage>
</organism>